<keyword evidence="4 10" id="KW-0004">4Fe-4S</keyword>
<evidence type="ECO:0000313" key="17">
    <source>
        <dbReference type="Proteomes" id="UP001387110"/>
    </source>
</evidence>
<dbReference type="GO" id="GO:0051539">
    <property type="term" value="F:4 iron, 4 sulfur cluster binding"/>
    <property type="evidence" value="ECO:0007669"/>
    <property type="project" value="UniProtKB-UniRule"/>
</dbReference>
<evidence type="ECO:0000256" key="2">
    <source>
        <dbReference type="ARBA" id="ARBA00009777"/>
    </source>
</evidence>
<comment type="similarity">
    <text evidence="2 10">Belongs to the organic radical-activating enzymes family.</text>
</comment>
<dbReference type="GO" id="GO:0016829">
    <property type="term" value="F:lyase activity"/>
    <property type="evidence" value="ECO:0007669"/>
    <property type="project" value="UniProtKB-KW"/>
</dbReference>
<evidence type="ECO:0000256" key="6">
    <source>
        <dbReference type="ARBA" id="ARBA00022723"/>
    </source>
</evidence>
<gene>
    <name evidence="14" type="primary">pflA</name>
    <name evidence="12" type="ORF">AS033_13680</name>
    <name evidence="13" type="ORF">RSA11_14085</name>
    <name evidence="14" type="ORF">SZL87_14145</name>
</gene>
<dbReference type="Proteomes" id="UP000072605">
    <property type="component" value="Unassembled WGS sequence"/>
</dbReference>
<evidence type="ECO:0000256" key="9">
    <source>
        <dbReference type="ARBA" id="ARBA00023014"/>
    </source>
</evidence>
<dbReference type="PROSITE" id="PS01087">
    <property type="entry name" value="RADICAL_ACTIVATING"/>
    <property type="match status" value="1"/>
</dbReference>
<dbReference type="GeneID" id="90838213"/>
<dbReference type="SFLD" id="SFLDS00029">
    <property type="entry name" value="Radical_SAM"/>
    <property type="match status" value="1"/>
</dbReference>
<comment type="cofactor">
    <cofactor evidence="10">
        <name>[4Fe-4S] cluster</name>
        <dbReference type="ChEBI" id="CHEBI:49883"/>
    </cofactor>
    <text evidence="10">Binds 1 [4Fe-4S] cluster. The cluster is coordinated with 3 cysteines and an exchangeable S-adenosyl-L-methionine.</text>
</comment>
<comment type="function">
    <text evidence="1 10">Activation of pyruvate formate-lyase under anaerobic conditions by generation of an organic free radical, using S-adenosylmethionine and reduced flavodoxin as cosubstrates to produce 5'-deoxy-adenosine.</text>
</comment>
<dbReference type="SMR" id="A0A0V8GD20"/>
<dbReference type="NCBIfam" id="TIGR02493">
    <property type="entry name" value="PFLA"/>
    <property type="match status" value="1"/>
</dbReference>
<dbReference type="InterPro" id="IPR013785">
    <property type="entry name" value="Aldolase_TIM"/>
</dbReference>
<reference evidence="14 17" key="3">
    <citation type="submission" date="2023-12" db="EMBL/GenBank/DDBJ databases">
        <authorList>
            <person name="Easwaran N."/>
            <person name="Lazarus H.P.S."/>
        </authorList>
    </citation>
    <scope>NUCLEOTIDE SEQUENCE [LARGE SCALE GENOMIC DNA]</scope>
    <source>
        <strain evidence="14 17">VIT-2023</strain>
    </source>
</reference>
<dbReference type="PROSITE" id="PS51918">
    <property type="entry name" value="RADICAL_SAM"/>
    <property type="match status" value="1"/>
</dbReference>
<keyword evidence="9 10" id="KW-0411">Iron-sulfur</keyword>
<organism evidence="12 15">
    <name type="scientific">Exiguobacterium indicum</name>
    <dbReference type="NCBI Taxonomy" id="296995"/>
    <lineage>
        <taxon>Bacteria</taxon>
        <taxon>Bacillati</taxon>
        <taxon>Bacillota</taxon>
        <taxon>Bacilli</taxon>
        <taxon>Bacillales</taxon>
        <taxon>Bacillales Family XII. Incertae Sedis</taxon>
        <taxon>Exiguobacterium</taxon>
    </lineage>
</organism>
<keyword evidence="17" id="KW-1185">Reference proteome</keyword>
<comment type="catalytic activity">
    <reaction evidence="10">
        <text>glycyl-[formate C-acetyltransferase] + reduced [flavodoxin] + S-adenosyl-L-methionine = glycin-2-yl radical-[formate C-acetyltransferase] + semiquinone [flavodoxin] + 5'-deoxyadenosine + L-methionine + H(+)</text>
        <dbReference type="Rhea" id="RHEA:19225"/>
        <dbReference type="Rhea" id="RHEA-COMP:10622"/>
        <dbReference type="Rhea" id="RHEA-COMP:12190"/>
        <dbReference type="Rhea" id="RHEA-COMP:12191"/>
        <dbReference type="Rhea" id="RHEA-COMP:14480"/>
        <dbReference type="ChEBI" id="CHEBI:15378"/>
        <dbReference type="ChEBI" id="CHEBI:17319"/>
        <dbReference type="ChEBI" id="CHEBI:29947"/>
        <dbReference type="ChEBI" id="CHEBI:32722"/>
        <dbReference type="ChEBI" id="CHEBI:57618"/>
        <dbReference type="ChEBI" id="CHEBI:57844"/>
        <dbReference type="ChEBI" id="CHEBI:59789"/>
        <dbReference type="ChEBI" id="CHEBI:140311"/>
        <dbReference type="EC" id="1.97.1.4"/>
    </reaction>
</comment>
<dbReference type="PANTHER" id="PTHR30352">
    <property type="entry name" value="PYRUVATE FORMATE-LYASE-ACTIVATING ENZYME"/>
    <property type="match status" value="1"/>
</dbReference>
<dbReference type="CDD" id="cd01335">
    <property type="entry name" value="Radical_SAM"/>
    <property type="match status" value="1"/>
</dbReference>
<dbReference type="GO" id="GO:0046872">
    <property type="term" value="F:metal ion binding"/>
    <property type="evidence" value="ECO:0007669"/>
    <property type="project" value="UniProtKB-UniRule"/>
</dbReference>
<reference evidence="13 16" key="2">
    <citation type="journal article" date="2016" name="Front. Microbiol.">
        <title>Genomic Resource of Rice Seed Associated Bacteria.</title>
        <authorList>
            <person name="Midha S."/>
            <person name="Bansal K."/>
            <person name="Sharma S."/>
            <person name="Kumar N."/>
            <person name="Patil P.P."/>
            <person name="Chaudhry V."/>
            <person name="Patil P.B."/>
        </authorList>
    </citation>
    <scope>NUCLEOTIDE SEQUENCE [LARGE SCALE GENOMIC DNA]</scope>
    <source>
        <strain evidence="13 16">RSA11</strain>
    </source>
</reference>
<evidence type="ECO:0000313" key="16">
    <source>
        <dbReference type="Proteomes" id="UP000072605"/>
    </source>
</evidence>
<dbReference type="GO" id="GO:0043365">
    <property type="term" value="F:[formate-C-acetyltransferase]-activating enzyme activity"/>
    <property type="evidence" value="ECO:0007669"/>
    <property type="project" value="UniProtKB-UniRule"/>
</dbReference>
<feature type="domain" description="Radical SAM core" evidence="11">
    <location>
        <begin position="15"/>
        <end position="238"/>
    </location>
</feature>
<dbReference type="InterPro" id="IPR001989">
    <property type="entry name" value="Radical_activat_CS"/>
</dbReference>
<keyword evidence="6 10" id="KW-0479">Metal-binding</keyword>
<sequence>MTYGMIHSVESCGTVDGPGIRFIVFTQGCPLRCQYCHNVDTWEFGCGRRVSADEVVKEAISYRSFFEATGGGITFSGGEPLAQPEFLEAALTEAKRHGLHTVIDTAGSVVPKNIDAILDATDLVLLDIKHIDDAACRVLTGRSNANTLAFAKRLAERNIPVWIRHVLVPGITMSEHFLRQTGEFIRTLGNVERVEVLPYHQLGVYKWENLGLAYPLTDVLPPSSEETDTAQTLLESYLC</sequence>
<dbReference type="EC" id="1.97.1.4" evidence="10"/>
<evidence type="ECO:0000259" key="11">
    <source>
        <dbReference type="PROSITE" id="PS51918"/>
    </source>
</evidence>
<dbReference type="EMBL" id="LDQV01000033">
    <property type="protein sequence ID" value="KTR25690.1"/>
    <property type="molecule type" value="Genomic_DNA"/>
</dbReference>
<evidence type="ECO:0000256" key="3">
    <source>
        <dbReference type="ARBA" id="ARBA00021356"/>
    </source>
</evidence>
<dbReference type="EMBL" id="JBAWKY010000005">
    <property type="protein sequence ID" value="MEI4463564.1"/>
    <property type="molecule type" value="Genomic_DNA"/>
</dbReference>
<evidence type="ECO:0000256" key="1">
    <source>
        <dbReference type="ARBA" id="ARBA00003141"/>
    </source>
</evidence>
<evidence type="ECO:0000256" key="4">
    <source>
        <dbReference type="ARBA" id="ARBA00022485"/>
    </source>
</evidence>
<dbReference type="Proteomes" id="UP000053797">
    <property type="component" value="Unassembled WGS sequence"/>
</dbReference>
<dbReference type="RefSeq" id="WP_023467263.1">
    <property type="nucleotide sequence ID" value="NZ_FMYN01000005.1"/>
</dbReference>
<comment type="subcellular location">
    <subcellularLocation>
        <location evidence="10">Cytoplasm</location>
    </subcellularLocation>
</comment>
<dbReference type="InterPro" id="IPR007197">
    <property type="entry name" value="rSAM"/>
</dbReference>
<evidence type="ECO:0000256" key="7">
    <source>
        <dbReference type="ARBA" id="ARBA00023002"/>
    </source>
</evidence>
<dbReference type="InterPro" id="IPR012838">
    <property type="entry name" value="PFL1_activating"/>
</dbReference>
<dbReference type="SFLD" id="SFLDG01066">
    <property type="entry name" value="organic_radical-activating_enz"/>
    <property type="match status" value="1"/>
</dbReference>
<evidence type="ECO:0000313" key="15">
    <source>
        <dbReference type="Proteomes" id="UP000053797"/>
    </source>
</evidence>
<keyword evidence="12" id="KW-0670">Pyruvate</keyword>
<keyword evidence="8 10" id="KW-0408">Iron</keyword>
<evidence type="ECO:0000256" key="8">
    <source>
        <dbReference type="ARBA" id="ARBA00023004"/>
    </source>
</evidence>
<dbReference type="Proteomes" id="UP001387110">
    <property type="component" value="Unassembled WGS sequence"/>
</dbReference>
<evidence type="ECO:0000256" key="10">
    <source>
        <dbReference type="RuleBase" id="RU362053"/>
    </source>
</evidence>
<evidence type="ECO:0000313" key="13">
    <source>
        <dbReference type="EMBL" id="KTR25690.1"/>
    </source>
</evidence>
<dbReference type="InterPro" id="IPR034457">
    <property type="entry name" value="Organic_radical-activating"/>
</dbReference>
<dbReference type="GO" id="GO:0005737">
    <property type="term" value="C:cytoplasm"/>
    <property type="evidence" value="ECO:0007669"/>
    <property type="project" value="UniProtKB-SubCell"/>
</dbReference>
<keyword evidence="12" id="KW-0456">Lyase</keyword>
<dbReference type="PANTHER" id="PTHR30352:SF5">
    <property type="entry name" value="PYRUVATE FORMATE-LYASE 1-ACTIVATING ENZYME"/>
    <property type="match status" value="1"/>
</dbReference>
<accession>A0A0V8GD20</accession>
<dbReference type="Gene3D" id="3.20.20.70">
    <property type="entry name" value="Aldolase class I"/>
    <property type="match status" value="1"/>
</dbReference>
<dbReference type="EMBL" id="LNQL01000005">
    <property type="protein sequence ID" value="KSU48180.1"/>
    <property type="molecule type" value="Genomic_DNA"/>
</dbReference>
<dbReference type="OrthoDB" id="9782387at2"/>
<evidence type="ECO:0000313" key="12">
    <source>
        <dbReference type="EMBL" id="KSU48180.1"/>
    </source>
</evidence>
<evidence type="ECO:0000313" key="14">
    <source>
        <dbReference type="EMBL" id="MEI4463564.1"/>
    </source>
</evidence>
<proteinExistence type="inferred from homology"/>
<dbReference type="SUPFAM" id="SSF102114">
    <property type="entry name" value="Radical SAM enzymes"/>
    <property type="match status" value="1"/>
</dbReference>
<name>A0A0V8GD20_9BACL</name>
<keyword evidence="10" id="KW-0963">Cytoplasm</keyword>
<reference evidence="12 15" key="1">
    <citation type="journal article" date="2015" name="Int. J. Syst. Evol. Microbiol.">
        <title>Exiguobacterium enclense sp. nov., isolated from sediment.</title>
        <authorList>
            <person name="Dastager S.G."/>
            <person name="Mawlankar R."/>
            <person name="Sonalkar V.V."/>
            <person name="Thorat M.N."/>
            <person name="Mual P."/>
            <person name="Verma A."/>
            <person name="Krishnamurthi S."/>
            <person name="Tang S.K."/>
            <person name="Li W.J."/>
        </authorList>
    </citation>
    <scope>NUCLEOTIDE SEQUENCE [LARGE SCALE GENOMIC DNA]</scope>
    <source>
        <strain evidence="12 15">NIO-1109</strain>
    </source>
</reference>
<dbReference type="AlphaFoldDB" id="A0A0V8GD20"/>
<comment type="caution">
    <text evidence="12">The sequence shown here is derived from an EMBL/GenBank/DDBJ whole genome shotgun (WGS) entry which is preliminary data.</text>
</comment>
<dbReference type="Pfam" id="PF04055">
    <property type="entry name" value="Radical_SAM"/>
    <property type="match status" value="1"/>
</dbReference>
<protein>
    <recommendedName>
        <fullName evidence="3 10">Pyruvate formate-lyase-activating enzyme</fullName>
        <ecNumber evidence="10">1.97.1.4</ecNumber>
    </recommendedName>
</protein>
<evidence type="ECO:0000256" key="5">
    <source>
        <dbReference type="ARBA" id="ARBA00022691"/>
    </source>
</evidence>
<dbReference type="InterPro" id="IPR058240">
    <property type="entry name" value="rSAM_sf"/>
</dbReference>
<keyword evidence="7 10" id="KW-0560">Oxidoreductase</keyword>
<keyword evidence="5 10" id="KW-0949">S-adenosyl-L-methionine</keyword>